<feature type="compositionally biased region" description="Acidic residues" evidence="1">
    <location>
        <begin position="404"/>
        <end position="431"/>
    </location>
</feature>
<evidence type="ECO:0000313" key="4">
    <source>
        <dbReference type="Proteomes" id="UP000284842"/>
    </source>
</evidence>
<dbReference type="OrthoDB" id="3063271at2759"/>
<gene>
    <name evidence="3" type="ORF">CVT24_001123</name>
</gene>
<dbReference type="Proteomes" id="UP000284842">
    <property type="component" value="Unassembled WGS sequence"/>
</dbReference>
<feature type="compositionally biased region" description="Acidic residues" evidence="1">
    <location>
        <begin position="52"/>
        <end position="69"/>
    </location>
</feature>
<evidence type="ECO:0000259" key="2">
    <source>
        <dbReference type="Pfam" id="PF26609"/>
    </source>
</evidence>
<feature type="compositionally biased region" description="Acidic residues" evidence="1">
    <location>
        <begin position="331"/>
        <end position="340"/>
    </location>
</feature>
<evidence type="ECO:0000313" key="3">
    <source>
        <dbReference type="EMBL" id="PPR08283.1"/>
    </source>
</evidence>
<feature type="region of interest" description="Disordered" evidence="1">
    <location>
        <begin position="35"/>
        <end position="73"/>
    </location>
</feature>
<feature type="region of interest" description="Disordered" evidence="1">
    <location>
        <begin position="268"/>
        <end position="287"/>
    </location>
</feature>
<dbReference type="InParanoid" id="A0A409YZD1"/>
<evidence type="ECO:0000256" key="1">
    <source>
        <dbReference type="SAM" id="MobiDB-lite"/>
    </source>
</evidence>
<accession>A0A409YZD1</accession>
<feature type="compositionally biased region" description="Acidic residues" evidence="1">
    <location>
        <begin position="370"/>
        <end position="391"/>
    </location>
</feature>
<comment type="caution">
    <text evidence="3">The sequence shown here is derived from an EMBL/GenBank/DDBJ whole genome shotgun (WGS) entry which is preliminary data.</text>
</comment>
<dbReference type="AlphaFoldDB" id="A0A409YZD1"/>
<feature type="compositionally biased region" description="Acidic residues" evidence="1">
    <location>
        <begin position="276"/>
        <end position="287"/>
    </location>
</feature>
<protein>
    <recommendedName>
        <fullName evidence="2">DUF8191 domain-containing protein</fullName>
    </recommendedName>
</protein>
<dbReference type="EMBL" id="NHTK01000031">
    <property type="protein sequence ID" value="PPR08283.1"/>
    <property type="molecule type" value="Genomic_DNA"/>
</dbReference>
<reference evidence="3 4" key="1">
    <citation type="journal article" date="2018" name="Evol. Lett.">
        <title>Horizontal gene cluster transfer increased hallucinogenic mushroom diversity.</title>
        <authorList>
            <person name="Reynolds H.T."/>
            <person name="Vijayakumar V."/>
            <person name="Gluck-Thaler E."/>
            <person name="Korotkin H.B."/>
            <person name="Matheny P.B."/>
            <person name="Slot J.C."/>
        </authorList>
    </citation>
    <scope>NUCLEOTIDE SEQUENCE [LARGE SCALE GENOMIC DNA]</scope>
    <source>
        <strain evidence="3 4">2629</strain>
    </source>
</reference>
<feature type="region of interest" description="Disordered" evidence="1">
    <location>
        <begin position="319"/>
        <end position="446"/>
    </location>
</feature>
<proteinExistence type="predicted"/>
<organism evidence="3 4">
    <name type="scientific">Panaeolus cyanescens</name>
    <dbReference type="NCBI Taxonomy" id="181874"/>
    <lineage>
        <taxon>Eukaryota</taxon>
        <taxon>Fungi</taxon>
        <taxon>Dikarya</taxon>
        <taxon>Basidiomycota</taxon>
        <taxon>Agaricomycotina</taxon>
        <taxon>Agaricomycetes</taxon>
        <taxon>Agaricomycetidae</taxon>
        <taxon>Agaricales</taxon>
        <taxon>Agaricineae</taxon>
        <taxon>Galeropsidaceae</taxon>
        <taxon>Panaeolus</taxon>
    </lineage>
</organism>
<dbReference type="Pfam" id="PF26609">
    <property type="entry name" value="DUF8191"/>
    <property type="match status" value="1"/>
</dbReference>
<name>A0A409YZD1_9AGAR</name>
<sequence length="446" mass="50999">MSEIEELKAIIKAQNKKYERKKAENQRLKETIAALLQDDESSSELESTTANDDGELGEEDEVMDVDSDSGDLPTPIWNEAEKTFFCVECTWEVVDGECCKCGLEHAWNETPEMIQNAIENENCIVHPDRDLHPRGTTPIRELTPDELNDTPPKGYTPELYWALLQRGVSDCMCYHYRIKYTYQGGIWVEFDPSSRLYKEMLHPYFHNGLKWRVYLGRQLRLADDDPDGTLFIENLIEDAVFFPYRGDQSRRGYEVWETVMKSGVWVTRPKSSATKEEDEWNSDQDSDFDIADYNAAQDEAAILEDKDLKTGASRLSKPFMNKYLPDSDYGSSDEGEEDELESKAQQMTLDDQQPAGTNTADPQETGEQQPSEEETESSDEEIDELDLEDEAAIQLFPDIVWEPESGDDEDRTSDWSIDSDDEEDSDSDDESSYSLLVRDTSGLQEL</sequence>
<dbReference type="InterPro" id="IPR058504">
    <property type="entry name" value="DUF8191"/>
</dbReference>
<feature type="domain" description="DUF8191" evidence="2">
    <location>
        <begin position="163"/>
        <end position="247"/>
    </location>
</feature>
<keyword evidence="4" id="KW-1185">Reference proteome</keyword>
<feature type="compositionally biased region" description="Polar residues" evidence="1">
    <location>
        <begin position="343"/>
        <end position="361"/>
    </location>
</feature>